<comment type="subcellular location">
    <subcellularLocation>
        <location evidence="2">Cell membrane</location>
        <topology evidence="2">Multi-pass membrane protein</topology>
    </subcellularLocation>
</comment>
<feature type="transmembrane region" description="Helical" evidence="12">
    <location>
        <begin position="58"/>
        <end position="76"/>
    </location>
</feature>
<evidence type="ECO:0000256" key="10">
    <source>
        <dbReference type="ARBA" id="ARBA00030646"/>
    </source>
</evidence>
<keyword evidence="7 12" id="KW-1133">Transmembrane helix</keyword>
<evidence type="ECO:0000256" key="12">
    <source>
        <dbReference type="SAM" id="Phobius"/>
    </source>
</evidence>
<evidence type="ECO:0000256" key="11">
    <source>
        <dbReference type="ARBA" id="ARBA00032555"/>
    </source>
</evidence>
<accession>A0A1C7MWS4</accession>
<keyword evidence="6 12" id="KW-0812">Transmembrane</keyword>
<reference evidence="13 14" key="1">
    <citation type="submission" date="2016-03" db="EMBL/GenBank/DDBJ databases">
        <title>Choanephora cucurbitarum.</title>
        <authorList>
            <person name="Min B."/>
            <person name="Park H."/>
            <person name="Park J.-H."/>
            <person name="Shin H.-D."/>
            <person name="Choi I.-G."/>
        </authorList>
    </citation>
    <scope>NUCLEOTIDE SEQUENCE [LARGE SCALE GENOMIC DNA]</scope>
    <source>
        <strain evidence="13 14">KUS-F28377</strain>
    </source>
</reference>
<evidence type="ECO:0000313" key="14">
    <source>
        <dbReference type="Proteomes" id="UP000093000"/>
    </source>
</evidence>
<dbReference type="SUPFAM" id="SSF103473">
    <property type="entry name" value="MFS general substrate transporter"/>
    <property type="match status" value="1"/>
</dbReference>
<dbReference type="OrthoDB" id="263957at2759"/>
<dbReference type="PANTHER" id="PTHR23516:SF1">
    <property type="entry name" value="MOLYBDATE-ANION TRANSPORTER"/>
    <property type="match status" value="1"/>
</dbReference>
<keyword evidence="5" id="KW-1003">Cell membrane</keyword>
<dbReference type="GO" id="GO:0005886">
    <property type="term" value="C:plasma membrane"/>
    <property type="evidence" value="ECO:0007669"/>
    <property type="project" value="UniProtKB-SubCell"/>
</dbReference>
<evidence type="ECO:0000256" key="1">
    <source>
        <dbReference type="ARBA" id="ARBA00003019"/>
    </source>
</evidence>
<keyword evidence="14" id="KW-1185">Reference proteome</keyword>
<keyword evidence="9 12" id="KW-0472">Membrane</keyword>
<evidence type="ECO:0000256" key="3">
    <source>
        <dbReference type="ARBA" id="ARBA00021242"/>
    </source>
</evidence>
<feature type="transmembrane region" description="Helical" evidence="12">
    <location>
        <begin position="122"/>
        <end position="141"/>
    </location>
</feature>
<proteinExistence type="predicted"/>
<feature type="non-terminal residue" evidence="13">
    <location>
        <position position="1"/>
    </location>
</feature>
<evidence type="ECO:0000256" key="2">
    <source>
        <dbReference type="ARBA" id="ARBA00004651"/>
    </source>
</evidence>
<dbReference type="Pfam" id="PF05631">
    <property type="entry name" value="MFS_5"/>
    <property type="match status" value="1"/>
</dbReference>
<dbReference type="InterPro" id="IPR036259">
    <property type="entry name" value="MFS_trans_sf"/>
</dbReference>
<evidence type="ECO:0000256" key="9">
    <source>
        <dbReference type="ARBA" id="ARBA00023136"/>
    </source>
</evidence>
<feature type="transmembrane region" description="Helical" evidence="12">
    <location>
        <begin position="153"/>
        <end position="176"/>
    </location>
</feature>
<evidence type="ECO:0000256" key="8">
    <source>
        <dbReference type="ARBA" id="ARBA00023065"/>
    </source>
</evidence>
<dbReference type="InterPro" id="IPR008509">
    <property type="entry name" value="MOT2/MFSD5"/>
</dbReference>
<dbReference type="GO" id="GO:0006811">
    <property type="term" value="P:monoatomic ion transport"/>
    <property type="evidence" value="ECO:0007669"/>
    <property type="project" value="UniProtKB-KW"/>
</dbReference>
<gene>
    <name evidence="13" type="primary">mfsd5</name>
    <name evidence="13" type="ORF">A0J61_10723</name>
</gene>
<feature type="transmembrane region" description="Helical" evidence="12">
    <location>
        <begin position="20"/>
        <end position="38"/>
    </location>
</feature>
<dbReference type="InParanoid" id="A0A1C7MWS4"/>
<evidence type="ECO:0000256" key="4">
    <source>
        <dbReference type="ARBA" id="ARBA00022448"/>
    </source>
</evidence>
<dbReference type="Proteomes" id="UP000093000">
    <property type="component" value="Unassembled WGS sequence"/>
</dbReference>
<name>A0A1C7MWS4_9FUNG</name>
<feature type="transmembrane region" description="Helical" evidence="12">
    <location>
        <begin position="97"/>
        <end position="116"/>
    </location>
</feature>
<evidence type="ECO:0000313" key="13">
    <source>
        <dbReference type="EMBL" id="OBZ81228.1"/>
    </source>
</evidence>
<keyword evidence="4" id="KW-0813">Transport</keyword>
<sequence length="184" mass="20438">LTKTLRIGLSTLLDSKDIMMIGLAQTLFECSMYIFVLLYTPAIEETLSSGQASEDVPLGYLFSTMMLAAMTGSLFFQAVEKQTKKSRYGMHFTEDRLLSIALGLASCAFMLMAYHINVSASILMIAYHLFEFTTGLYYPAISSLKADAIPEETRAAVMTLLRIPMNLGVGIIMWHIEEMTSAVF</sequence>
<dbReference type="GO" id="GO:0015098">
    <property type="term" value="F:molybdate ion transmembrane transporter activity"/>
    <property type="evidence" value="ECO:0007669"/>
    <property type="project" value="InterPro"/>
</dbReference>
<evidence type="ECO:0000256" key="7">
    <source>
        <dbReference type="ARBA" id="ARBA00022989"/>
    </source>
</evidence>
<evidence type="ECO:0000256" key="6">
    <source>
        <dbReference type="ARBA" id="ARBA00022692"/>
    </source>
</evidence>
<keyword evidence="8" id="KW-0406">Ion transport</keyword>
<evidence type="ECO:0000256" key="5">
    <source>
        <dbReference type="ARBA" id="ARBA00022475"/>
    </source>
</evidence>
<dbReference type="PANTHER" id="PTHR23516">
    <property type="entry name" value="SAM (S-ADENOSYL METHIONINE) TRANSPORTER"/>
    <property type="match status" value="1"/>
</dbReference>
<comment type="function">
    <text evidence="1">Mediates high-affinity intracellular uptake of the rare oligo-element molybdenum.</text>
</comment>
<organism evidence="13 14">
    <name type="scientific">Choanephora cucurbitarum</name>
    <dbReference type="NCBI Taxonomy" id="101091"/>
    <lineage>
        <taxon>Eukaryota</taxon>
        <taxon>Fungi</taxon>
        <taxon>Fungi incertae sedis</taxon>
        <taxon>Mucoromycota</taxon>
        <taxon>Mucoromycotina</taxon>
        <taxon>Mucoromycetes</taxon>
        <taxon>Mucorales</taxon>
        <taxon>Mucorineae</taxon>
        <taxon>Choanephoraceae</taxon>
        <taxon>Choanephoroideae</taxon>
        <taxon>Choanephora</taxon>
    </lineage>
</organism>
<protein>
    <recommendedName>
        <fullName evidence="3">Molybdate-anion transporter</fullName>
    </recommendedName>
    <alternativeName>
        <fullName evidence="10">Major facilitator superfamily domain-containing protein 5</fullName>
    </alternativeName>
    <alternativeName>
        <fullName evidence="11">Molybdate transporter 2 homolog</fullName>
    </alternativeName>
</protein>
<dbReference type="AlphaFoldDB" id="A0A1C7MWS4"/>
<comment type="caution">
    <text evidence="13">The sequence shown here is derived from an EMBL/GenBank/DDBJ whole genome shotgun (WGS) entry which is preliminary data.</text>
</comment>
<dbReference type="STRING" id="101091.A0A1C7MWS4"/>
<dbReference type="Gene3D" id="1.20.1250.20">
    <property type="entry name" value="MFS general substrate transporter like domains"/>
    <property type="match status" value="1"/>
</dbReference>
<dbReference type="EMBL" id="LUGH01001341">
    <property type="protein sequence ID" value="OBZ81228.1"/>
    <property type="molecule type" value="Genomic_DNA"/>
</dbReference>